<dbReference type="InterPro" id="IPR042185">
    <property type="entry name" value="Serpin_sf_2"/>
</dbReference>
<comment type="caution">
    <text evidence="4">The sequence shown here is derived from an EMBL/GenBank/DDBJ whole genome shotgun (WGS) entry which is preliminary data.</text>
</comment>
<evidence type="ECO:0000256" key="2">
    <source>
        <dbReference type="ARBA" id="ARBA00022900"/>
    </source>
</evidence>
<proteinExistence type="predicted"/>
<dbReference type="Pfam" id="PF00079">
    <property type="entry name" value="Serpin"/>
    <property type="match status" value="1"/>
</dbReference>
<reference evidence="4" key="1">
    <citation type="submission" date="2021-02" db="EMBL/GenBank/DDBJ databases">
        <authorList>
            <person name="Steward A R."/>
        </authorList>
    </citation>
    <scope>NUCLEOTIDE SEQUENCE</scope>
</reference>
<dbReference type="GO" id="GO:0004867">
    <property type="term" value="F:serine-type endopeptidase inhibitor activity"/>
    <property type="evidence" value="ECO:0007669"/>
    <property type="project" value="UniProtKB-KW"/>
</dbReference>
<gene>
    <name evidence="4" type="ORF">PMACD_LOCUS2109</name>
</gene>
<accession>A0A821MYQ5</accession>
<dbReference type="Gene3D" id="2.30.39.10">
    <property type="entry name" value="Alpha-1-antitrypsin, domain 1"/>
    <property type="match status" value="1"/>
</dbReference>
<keyword evidence="1" id="KW-0646">Protease inhibitor</keyword>
<keyword evidence="5" id="KW-1185">Reference proteome</keyword>
<dbReference type="SUPFAM" id="SSF56574">
    <property type="entry name" value="Serpins"/>
    <property type="match status" value="1"/>
</dbReference>
<dbReference type="OrthoDB" id="5945029at2759"/>
<dbReference type="EMBL" id="CAJOBZ010000004">
    <property type="protein sequence ID" value="CAF4776554.1"/>
    <property type="molecule type" value="Genomic_DNA"/>
</dbReference>
<sequence length="105" mass="11512">MICENYFNTSSIFSNWSNSNIRSDLSGILKYPEPIYVSSAIQKAKITVNEDGSEAAAGNAAVIGIRTAPMTPVNTFETFNANRPFLYYVLFENAPIFAGLYAGEN</sequence>
<name>A0A821MYQ5_9NEOP</name>
<dbReference type="InterPro" id="IPR042178">
    <property type="entry name" value="Serpin_sf_1"/>
</dbReference>
<dbReference type="AlphaFoldDB" id="A0A821MYQ5"/>
<protein>
    <recommendedName>
        <fullName evidence="3">Serpin domain-containing protein</fullName>
    </recommendedName>
</protein>
<evidence type="ECO:0000313" key="5">
    <source>
        <dbReference type="Proteomes" id="UP000663880"/>
    </source>
</evidence>
<dbReference type="InterPro" id="IPR036186">
    <property type="entry name" value="Serpin_sf"/>
</dbReference>
<feature type="domain" description="Serpin" evidence="3">
    <location>
        <begin position="22"/>
        <end position="99"/>
    </location>
</feature>
<dbReference type="Gene3D" id="3.30.497.10">
    <property type="entry name" value="Antithrombin, subunit I, domain 2"/>
    <property type="match status" value="1"/>
</dbReference>
<evidence type="ECO:0000259" key="3">
    <source>
        <dbReference type="Pfam" id="PF00079"/>
    </source>
</evidence>
<dbReference type="Proteomes" id="UP000663880">
    <property type="component" value="Unassembled WGS sequence"/>
</dbReference>
<dbReference type="PROSITE" id="PS00284">
    <property type="entry name" value="SERPIN"/>
    <property type="match status" value="1"/>
</dbReference>
<dbReference type="InterPro" id="IPR023795">
    <property type="entry name" value="Serpin_CS"/>
</dbReference>
<evidence type="ECO:0000256" key="1">
    <source>
        <dbReference type="ARBA" id="ARBA00022690"/>
    </source>
</evidence>
<organism evidence="4 5">
    <name type="scientific">Pieris macdunnoughi</name>
    <dbReference type="NCBI Taxonomy" id="345717"/>
    <lineage>
        <taxon>Eukaryota</taxon>
        <taxon>Metazoa</taxon>
        <taxon>Ecdysozoa</taxon>
        <taxon>Arthropoda</taxon>
        <taxon>Hexapoda</taxon>
        <taxon>Insecta</taxon>
        <taxon>Pterygota</taxon>
        <taxon>Neoptera</taxon>
        <taxon>Endopterygota</taxon>
        <taxon>Lepidoptera</taxon>
        <taxon>Glossata</taxon>
        <taxon>Ditrysia</taxon>
        <taxon>Papilionoidea</taxon>
        <taxon>Pieridae</taxon>
        <taxon>Pierinae</taxon>
        <taxon>Pieris</taxon>
    </lineage>
</organism>
<dbReference type="InterPro" id="IPR023796">
    <property type="entry name" value="Serpin_dom"/>
</dbReference>
<keyword evidence="2" id="KW-0722">Serine protease inhibitor</keyword>
<evidence type="ECO:0000313" key="4">
    <source>
        <dbReference type="EMBL" id="CAF4776554.1"/>
    </source>
</evidence>